<name>I3U8N3_ADVKW</name>
<feature type="compositionally biased region" description="Polar residues" evidence="2">
    <location>
        <begin position="800"/>
        <end position="813"/>
    </location>
</feature>
<dbReference type="PANTHER" id="PTHR48207:SF3">
    <property type="entry name" value="SUCCINATE--HYDROXYMETHYLGLUTARATE COA-TRANSFERASE"/>
    <property type="match status" value="1"/>
</dbReference>
<protein>
    <submittedName>
        <fullName evidence="3">Formyl-CoA transferase, l-carnitine dehydratase/bile acid-inducible protein f</fullName>
    </submittedName>
</protein>
<keyword evidence="4" id="KW-1185">Reference proteome</keyword>
<dbReference type="InterPro" id="IPR023606">
    <property type="entry name" value="CoA-Trfase_III_dom_1_sf"/>
</dbReference>
<dbReference type="GO" id="GO:0008410">
    <property type="term" value="F:CoA-transferase activity"/>
    <property type="evidence" value="ECO:0007669"/>
    <property type="project" value="TreeGrafter"/>
</dbReference>
<dbReference type="Gene3D" id="3.40.50.10540">
    <property type="entry name" value="Crotonobetainyl-coa:carnitine coa-transferase, domain 1"/>
    <property type="match status" value="2"/>
</dbReference>
<accession>I3U8N3</accession>
<sequence length="820" mass="89035">MVKHEPTSQLALAGLRVLEIGSGAALAYAGKLFADFGAEVIKVEDPDGDALRTVPPLLTSSDTESQSALNAWLSTNKRSVTLGSQRFEQYAWLARLARTCDVVLDARALSEGIEVLSRPVYGASDAASGENMPIEVCLTWFGESGPYSTFLGTTAVCRALAGAVYSSGAVEGPPHLPHDVQTGIVAGIGAFSSAISALLGESDGSRRYVLSIHELAFSVVEMEAGMVQDGRHPKARLGVNRFCTTHPGGIYKTREGWIGIFAHTGPQWAALCAAVGHPEHAQDPRFINGPTRIKHADEIDAFLIPALLTKTAKDWFEELGKAKFPAVIVPTMDELLAQQVHRERGAFVPVISGDRQFEGVVVPFPLGDAGPLPGGAAPMKGADNQYYRSDEALALRVRRTRAKVAVPPLRKTRVIDLTMGWAGPLAARTLADFGAEVIKVEGTQYPDWWRGTHYTEEFYSERLYEKNANFALMNRNKLGITLDLTRQEGRAVLLDLVKTADIVIENYSTEVLPKLGLDYAALSKVNDRLVMVSMPAFGAGNEWSTTRAYGGTLEQASGLPHHTGFPQNPPSLTSYAYGDPVGGWNGGAAALLALLVQARTGKGRHVNLSQVECMLPMAAPFILEQSACGKTTPRNGNEHPLFAPHGVYQCADDDEWVVLSITNDTQWQALVHVIDAHALGTNSSLNHAEGRRARRQQIDAHISTWCRQRTADSAMRELQKAGVAAGVVQPIWRVMEDSHLNDRGFFSRIPRAYLGEYMATTAWFRETASATQLVRPAPTLGEHNREVFSRVLGMTQEQQQVLEDSGITGTSATRKAAREP</sequence>
<evidence type="ECO:0000256" key="2">
    <source>
        <dbReference type="SAM" id="MobiDB-lite"/>
    </source>
</evidence>
<evidence type="ECO:0000313" key="4">
    <source>
        <dbReference type="Proteomes" id="UP000005267"/>
    </source>
</evidence>
<dbReference type="Pfam" id="PF02515">
    <property type="entry name" value="CoA_transf_3"/>
    <property type="match status" value="2"/>
</dbReference>
<reference evidence="3 4" key="1">
    <citation type="journal article" date="2011" name="J. Bacteriol.">
        <title>Whole-genome shotgun sequencing of the sulfur-oxidizing chemoautotroph Tetrathiobacter kashmirensis.</title>
        <authorList>
            <person name="Ghosh W."/>
            <person name="George A."/>
            <person name="Agarwal A."/>
            <person name="Raj P."/>
            <person name="Alam M."/>
            <person name="Pyne P."/>
            <person name="Das Gupta S.K."/>
        </authorList>
    </citation>
    <scope>NUCLEOTIDE SEQUENCE [LARGE SCALE GENOMIC DNA]</scope>
    <source>
        <strain evidence="3 4">WT001</strain>
    </source>
</reference>
<dbReference type="InterPro" id="IPR044855">
    <property type="entry name" value="CoA-Trfase_III_dom3_sf"/>
</dbReference>
<proteinExistence type="predicted"/>
<dbReference type="InterPro" id="IPR003673">
    <property type="entry name" value="CoA-Trfase_fam_III"/>
</dbReference>
<dbReference type="AlphaFoldDB" id="I3U8N3"/>
<reference evidence="4" key="2">
    <citation type="journal article" date="2013" name="PLoS ONE">
        <title>Genome implosion elicits host-confinement in Alcaligenaceae: evidence from the comparative genomics of Tetrathiobacter kashmirensis, a pathogen in the making.</title>
        <authorList>
            <person name="Ghosh W."/>
            <person name="Alam M."/>
            <person name="Roy C."/>
            <person name="Pyne P."/>
            <person name="George A."/>
            <person name="Chakraborty R."/>
            <person name="Majumder S."/>
            <person name="Agarwal A."/>
            <person name="Chakraborty S."/>
            <person name="Majumdar S."/>
            <person name="Gupta S.K."/>
        </authorList>
    </citation>
    <scope>NUCLEOTIDE SEQUENCE [LARGE SCALE GENOMIC DNA]</scope>
    <source>
        <strain evidence="4">WT001</strain>
    </source>
</reference>
<organism evidence="3 4">
    <name type="scientific">Advenella kashmirensis (strain DSM 17095 / LMG 22695 / WT001)</name>
    <name type="common">Tetrathiobacter kashmirensis</name>
    <dbReference type="NCBI Taxonomy" id="1036672"/>
    <lineage>
        <taxon>Bacteria</taxon>
        <taxon>Pseudomonadati</taxon>
        <taxon>Pseudomonadota</taxon>
        <taxon>Betaproteobacteria</taxon>
        <taxon>Burkholderiales</taxon>
        <taxon>Alcaligenaceae</taxon>
    </lineage>
</organism>
<gene>
    <name evidence="3" type="ordered locus">TKWG_04065</name>
</gene>
<dbReference type="PANTHER" id="PTHR48207">
    <property type="entry name" value="SUCCINATE--HYDROXYMETHYLGLUTARATE COA-TRANSFERASE"/>
    <property type="match status" value="1"/>
</dbReference>
<evidence type="ECO:0000256" key="1">
    <source>
        <dbReference type="ARBA" id="ARBA00022679"/>
    </source>
</evidence>
<dbReference type="Proteomes" id="UP000005267">
    <property type="component" value="Chromosome"/>
</dbReference>
<dbReference type="Gene3D" id="3.30.1540.10">
    <property type="entry name" value="formyl-coa transferase, domain 3"/>
    <property type="match status" value="2"/>
</dbReference>
<dbReference type="STRING" id="1036672.TKWG_04065"/>
<evidence type="ECO:0000313" key="3">
    <source>
        <dbReference type="EMBL" id="AFK61371.1"/>
    </source>
</evidence>
<dbReference type="HOGENOM" id="CLU_010587_0_1_4"/>
<dbReference type="RefSeq" id="WP_014749462.1">
    <property type="nucleotide sequence ID" value="NC_017964.1"/>
</dbReference>
<dbReference type="InterPro" id="IPR050483">
    <property type="entry name" value="CoA-transferase_III_domain"/>
</dbReference>
<dbReference type="EMBL" id="CP003555">
    <property type="protein sequence ID" value="AFK61371.1"/>
    <property type="molecule type" value="Genomic_DNA"/>
</dbReference>
<dbReference type="KEGG" id="aka:TKWG_04065"/>
<keyword evidence="1 3" id="KW-0808">Transferase</keyword>
<dbReference type="SUPFAM" id="SSF89796">
    <property type="entry name" value="CoA-transferase family III (CaiB/BaiF)"/>
    <property type="match status" value="2"/>
</dbReference>
<feature type="region of interest" description="Disordered" evidence="2">
    <location>
        <begin position="800"/>
        <end position="820"/>
    </location>
</feature>
<dbReference type="OrthoDB" id="9058532at2"/>